<keyword evidence="5" id="KW-1185">Reference proteome</keyword>
<feature type="region of interest" description="Disordered" evidence="1">
    <location>
        <begin position="450"/>
        <end position="479"/>
    </location>
</feature>
<feature type="region of interest" description="Disordered" evidence="1">
    <location>
        <begin position="29"/>
        <end position="63"/>
    </location>
</feature>
<feature type="compositionally biased region" description="Polar residues" evidence="1">
    <location>
        <begin position="450"/>
        <end position="462"/>
    </location>
</feature>
<keyword evidence="2" id="KW-1133">Transmembrane helix</keyword>
<dbReference type="InterPro" id="IPR012338">
    <property type="entry name" value="Beta-lactam/transpept-like"/>
</dbReference>
<reference evidence="4 5" key="1">
    <citation type="submission" date="2019-04" db="EMBL/GenBank/DDBJ databases">
        <authorList>
            <person name="Jiang L."/>
        </authorList>
    </citation>
    <scope>NUCLEOTIDE SEQUENCE [LARGE SCALE GENOMIC DNA]</scope>
    <source>
        <strain evidence="4 5">YIM 131853</strain>
    </source>
</reference>
<dbReference type="GO" id="GO:0006508">
    <property type="term" value="P:proteolysis"/>
    <property type="evidence" value="ECO:0007669"/>
    <property type="project" value="InterPro"/>
</dbReference>
<dbReference type="SUPFAM" id="SSF56601">
    <property type="entry name" value="beta-lactamase/transpeptidase-like"/>
    <property type="match status" value="1"/>
</dbReference>
<proteinExistence type="predicted"/>
<dbReference type="InterPro" id="IPR001967">
    <property type="entry name" value="Peptidase_S11_N"/>
</dbReference>
<keyword evidence="2" id="KW-0812">Transmembrane</keyword>
<comment type="caution">
    <text evidence="4">The sequence shown here is derived from an EMBL/GenBank/DDBJ whole genome shotgun (WGS) entry which is preliminary data.</text>
</comment>
<keyword evidence="2" id="KW-0472">Membrane</keyword>
<sequence length="520" mass="52659">MFDGDCASLMPQRYRAPLMARLAVIRPSRATANATSDRDERTQTRSRPHQRTARLDGCGAPDAGVAERSYPGRMAGRERNRVVAVIIAVVVVALAVYGPVALLAPLPSTTGKTAQLASESASTTPPVLPAAGSSGVTLSADEVPLAGGSSDALPMAAIAKVITALVVLDQAPLQPGRAGPAIPVTADDYASYAKFQAQGTRAIRVVTGDSWSEREALQAMLIASSNNHAEMVARWAFGSLDNYLTAAQAWLAENGLASVVVVDPTGLSDQSVASGSDLAQISALAMADPFIAETVTTGQVVTTRGGVFDNTISYQAASGVIGISRSYTDEAGVCLLFAVPVTVDASTSAEGDAASQQVTVYGAIVGEPSYDDLDADFTALVASLPGAIGEHVLLAKGAVVGTYSTPWGSTANAVARDGISVLGFSSSPDAAPVVVLDPVATASKGTRVGTFTISGPATTDPESTASGADSGADGGSADTASDQVVTLVLDRAITDPGPLWRLSSPGVVIPAMIGSISGSG</sequence>
<protein>
    <recommendedName>
        <fullName evidence="3">Peptidase S11 D-alanyl-D-alanine carboxypeptidase A N-terminal domain-containing protein</fullName>
    </recommendedName>
</protein>
<name>A0A4S4FEN7_9MICO</name>
<dbReference type="GO" id="GO:0009002">
    <property type="term" value="F:serine-type D-Ala-D-Ala carboxypeptidase activity"/>
    <property type="evidence" value="ECO:0007669"/>
    <property type="project" value="InterPro"/>
</dbReference>
<feature type="transmembrane region" description="Helical" evidence="2">
    <location>
        <begin position="82"/>
        <end position="106"/>
    </location>
</feature>
<dbReference type="Pfam" id="PF00768">
    <property type="entry name" value="Peptidase_S11"/>
    <property type="match status" value="1"/>
</dbReference>
<dbReference type="AlphaFoldDB" id="A0A4S4FEN7"/>
<feature type="compositionally biased region" description="Low complexity" evidence="1">
    <location>
        <begin position="463"/>
        <end position="479"/>
    </location>
</feature>
<gene>
    <name evidence="4" type="ORF">E6C64_17635</name>
</gene>
<dbReference type="EMBL" id="SSSM01000006">
    <property type="protein sequence ID" value="THG28620.1"/>
    <property type="molecule type" value="Genomic_DNA"/>
</dbReference>
<feature type="domain" description="Peptidase S11 D-alanyl-D-alanine carboxypeptidase A N-terminal" evidence="3">
    <location>
        <begin position="151"/>
        <end position="336"/>
    </location>
</feature>
<evidence type="ECO:0000256" key="2">
    <source>
        <dbReference type="SAM" id="Phobius"/>
    </source>
</evidence>
<accession>A0A4S4FEN7</accession>
<evidence type="ECO:0000256" key="1">
    <source>
        <dbReference type="SAM" id="MobiDB-lite"/>
    </source>
</evidence>
<dbReference type="Proteomes" id="UP000309133">
    <property type="component" value="Unassembled WGS sequence"/>
</dbReference>
<evidence type="ECO:0000313" key="4">
    <source>
        <dbReference type="EMBL" id="THG28620.1"/>
    </source>
</evidence>
<dbReference type="Gene3D" id="3.40.710.10">
    <property type="entry name" value="DD-peptidase/beta-lactamase superfamily"/>
    <property type="match status" value="1"/>
</dbReference>
<organism evidence="4 5">
    <name type="scientific">Naasia lichenicola</name>
    <dbReference type="NCBI Taxonomy" id="2565933"/>
    <lineage>
        <taxon>Bacteria</taxon>
        <taxon>Bacillati</taxon>
        <taxon>Actinomycetota</taxon>
        <taxon>Actinomycetes</taxon>
        <taxon>Micrococcales</taxon>
        <taxon>Microbacteriaceae</taxon>
        <taxon>Naasia</taxon>
    </lineage>
</organism>
<evidence type="ECO:0000259" key="3">
    <source>
        <dbReference type="Pfam" id="PF00768"/>
    </source>
</evidence>
<evidence type="ECO:0000313" key="5">
    <source>
        <dbReference type="Proteomes" id="UP000309133"/>
    </source>
</evidence>